<feature type="compositionally biased region" description="Low complexity" evidence="5">
    <location>
        <begin position="2114"/>
        <end position="2135"/>
    </location>
</feature>
<evidence type="ECO:0000256" key="2">
    <source>
        <dbReference type="ARBA" id="ARBA00022695"/>
    </source>
</evidence>
<evidence type="ECO:0000256" key="5">
    <source>
        <dbReference type="SAM" id="MobiDB-lite"/>
    </source>
</evidence>
<evidence type="ECO:0000259" key="6">
    <source>
        <dbReference type="PROSITE" id="PS50994"/>
    </source>
</evidence>
<dbReference type="CDD" id="cd00303">
    <property type="entry name" value="retropepsin_like"/>
    <property type="match status" value="1"/>
</dbReference>
<dbReference type="InterPro" id="IPR001878">
    <property type="entry name" value="Znf_CCHC"/>
</dbReference>
<dbReference type="GO" id="GO:0015074">
    <property type="term" value="P:DNA integration"/>
    <property type="evidence" value="ECO:0007669"/>
    <property type="project" value="InterPro"/>
</dbReference>
<feature type="compositionally biased region" description="Polar residues" evidence="5">
    <location>
        <begin position="32"/>
        <end position="42"/>
    </location>
</feature>
<gene>
    <name evidence="7" type="ORF">FOZ60_000399</name>
</gene>
<dbReference type="InterPro" id="IPR036397">
    <property type="entry name" value="RNaseH_sf"/>
</dbReference>
<keyword evidence="2" id="KW-0548">Nucleotidyltransferase</keyword>
<protein>
    <recommendedName>
        <fullName evidence="6">Integrase catalytic domain-containing protein</fullName>
    </recommendedName>
</protein>
<feature type="compositionally biased region" description="Basic residues" evidence="5">
    <location>
        <begin position="695"/>
        <end position="705"/>
    </location>
</feature>
<dbReference type="InterPro" id="IPR043502">
    <property type="entry name" value="DNA/RNA_pol_sf"/>
</dbReference>
<keyword evidence="1" id="KW-0808">Transferase</keyword>
<keyword evidence="4" id="KW-0255">Endonuclease</keyword>
<feature type="domain" description="Integrase catalytic" evidence="6">
    <location>
        <begin position="1809"/>
        <end position="1978"/>
    </location>
</feature>
<feature type="compositionally biased region" description="Polar residues" evidence="5">
    <location>
        <begin position="894"/>
        <end position="903"/>
    </location>
</feature>
<evidence type="ECO:0000256" key="3">
    <source>
        <dbReference type="ARBA" id="ARBA00022722"/>
    </source>
</evidence>
<organism evidence="7 8">
    <name type="scientific">Perkinsus olseni</name>
    <name type="common">Perkinsus atlanticus</name>
    <dbReference type="NCBI Taxonomy" id="32597"/>
    <lineage>
        <taxon>Eukaryota</taxon>
        <taxon>Sar</taxon>
        <taxon>Alveolata</taxon>
        <taxon>Perkinsozoa</taxon>
        <taxon>Perkinsea</taxon>
        <taxon>Perkinsida</taxon>
        <taxon>Perkinsidae</taxon>
        <taxon>Perkinsus</taxon>
    </lineage>
</organism>
<dbReference type="GO" id="GO:0004519">
    <property type="term" value="F:endonuclease activity"/>
    <property type="evidence" value="ECO:0007669"/>
    <property type="project" value="UniProtKB-KW"/>
</dbReference>
<dbReference type="InterPro" id="IPR050951">
    <property type="entry name" value="Retrovirus_Pol_polyprotein"/>
</dbReference>
<dbReference type="PANTHER" id="PTHR37984:SF5">
    <property type="entry name" value="PROTEIN NYNRIN-LIKE"/>
    <property type="match status" value="1"/>
</dbReference>
<proteinExistence type="predicted"/>
<dbReference type="GO" id="GO:0008270">
    <property type="term" value="F:zinc ion binding"/>
    <property type="evidence" value="ECO:0007669"/>
    <property type="project" value="InterPro"/>
</dbReference>
<feature type="region of interest" description="Disordered" evidence="5">
    <location>
        <begin position="692"/>
        <end position="736"/>
    </location>
</feature>
<accession>A0A7J6MZI0</accession>
<feature type="compositionally biased region" description="Polar residues" evidence="5">
    <location>
        <begin position="249"/>
        <end position="272"/>
    </location>
</feature>
<feature type="compositionally biased region" description="Basic and acidic residues" evidence="5">
    <location>
        <begin position="706"/>
        <end position="721"/>
    </location>
</feature>
<sequence length="2178" mass="238574">MTSNATGSTPALTRAARGRGEGVLMPGLDFSGQRQAPQTSLETDIDDSKIKPTPTTGNDNKIEPTPTTGNDNKIEPTPTTGNDNKIEPTLTSGGNDNKIEPTLTSGGNDNKTKVALTSGGHDNKPGTTPNLDDGIDALRESYPARTSDIHLRADPTFGRHRSTLSIGHHQPYGSHGNRDSTLAIEQKLDAITDALTRLSTALAMSTAPQPITNQGPNTGVFAGTTSEDAYSQQPLTDAHIESSARRPANANSQRSLQGHSHYNVRRSPSTHPIYTGARASPDADVPRYPHGPPGLVHYPIEATQAYPSPSPPCLSPAIDYTVPLGISNPSHQVSTAGMHNQTFIEQGPTHYPPQLTGGYCHGCGQTPCAYPVSDDRLQREMKTVKALKAPEKGKFMGMTDQRSGLSFRLEVTRNCGRLSPIVAHHYLREYVSSDVHKSVGIMDEWPHNCEIDYCNSINAIWSHLITVYSGQSTSEKLLESWNYLHQGEKESVQNYINRVCSAQEELTLAGNTRSESEVRAKLRCGLRDQRLQSDMLPYNNAPLPAFIATMTQKVIDYDRQAGRCPTSGVLHQNQAPQFQLGWANPPINAALTPTLTTTSLSADLDDIFLNGVQAGPLPDGSVGCARGCKDPFCKGPRTCALQRHILPTGSCPNCARIHGGSKEDCSAFRKVCARCNQVGHFAAACRSQPVLGGRRANKGKGKGKGRNKDRDSGKVDKKPDEPNGDNPLPPAVTMDGLVGSDEPLMEIYSLEVSTCNVDTDTAASLRGTRVQTTIPAQLVTTDKNGEIRRSAKVLIRTLWDSGASGNFLRYDAVERILGRPPICGGSSGSTTLADGSTIEAVGVCRLNLFTPKCTATIMAFVVKDLTTPLVLGTPGLRALGARLDFATNGTVSITTGHSSTRSPEPNPPPALSVGTLTPSPFNCPPGRYRYCGSARCFTSSINSIDSLDDIIGHDHSEDATSFLHSPSFKSPVQPVVPPYACIHIDTLRDGRFIVDFEVSHGGLKDTAGRGWRSAVARAAKALSRLSREEQLQADRAINDLLASGYVGYMTLRDTARPPPPRVINNLYCNNALVKDSHSAIDSYLKDSLPVFIGAQFVFKRSATTPCRIVYDCRPVNGLLKIPTSTRWCLHKYLLDCTTHPVATFLDIRQAYNQLPPSTTSRPNPRPILVIWVSVAFGLGPSGGALELATAHVNLEAEHVLSQLRPPLHDGTKTLSACPPWPTIYDVPEYDYARPILKSSFNKENSVSELKVLRGLSTKLTWRDYVDDWVIMGHHTLQVIYCREVLTACANSHKFTFPPTKCYDTWRLPVDGATTLGYILTSDDRLLPKVSVETLSNAATKRTASQVLAGLYDPLGKFLESNMHGRFIWRKTVNSVRMTYADATKGSWERVLPSPIIDEINEWCDNIRNLQPIPRFVPVRPGPLLEASGTTHRCEIVISCDASGTAWFMESRSRLDSLPFSPRLRARGGLFPCTASGLDVNLTTPRKELHALHQAAKEASDIYLSCGLDQSMSCSITICTDSLINLQRLQWIAGKSKAEVMGHLKKRHMTTHDVDKLVNIRDLLLRITIPVRIIHIPSEVNLADAGSRCKPQGPDQDCLGLLQIILDSPNERPTYQPVPWSSPTCSLPDGVSSNAQLCPLSPRAGALPVPLPEDSEDQVPTLSSDEQEKVDALISDSVKEDKTFGAIHSFLISGTITLPFTSERLRRAATQYEIDENGQLYRIVLQRPDGSIVKQRVVGEDRPLLLKLVGRIHVDHHHLGARQLMLKVKEKYHFKSLPAIVRRCLRLCRPCVKANAIRQYNSTAGAHHVKDIGPLQVIGIDVYLPHLKDPSEKNNSKGITGCLVATCLATSFQRVHLLRGSITTKSICEALTLLFNNSVWPSILVSDNATCFASREMLRWTKLRGLVHLFSPPYAAALSRWERSHREITRCLRSCACDTNFFNGKVWYEIISDVVSNLNHLPYSEDCWITPAMLCFGFFDPAEFYKSNPSLDNLTNKLVANESHEAVMAHRQHAQDQHKLRMVDYLRHWVVYREKSRARVLTAHGRPCDLQQGDLVYHLVDSPKAKLSSRVLGPYTVSDIEPGRATAVVAGFNGSTSRVWVSNLIKVPKDDVFGSGPKPSPSTSSSSTSSSDSCPTRRVSSSADGHQSVSLKPYVWSLDKLPPLVVLPPPPRQQSYPLR</sequence>
<keyword evidence="4" id="KW-0378">Hydrolase</keyword>
<reference evidence="7 8" key="1">
    <citation type="submission" date="2020-04" db="EMBL/GenBank/DDBJ databases">
        <title>Perkinsus olseni comparative genomics.</title>
        <authorList>
            <person name="Bogema D.R."/>
        </authorList>
    </citation>
    <scope>NUCLEOTIDE SEQUENCE [LARGE SCALE GENOMIC DNA]</scope>
    <source>
        <strain evidence="7">00978-12</strain>
    </source>
</reference>
<feature type="compositionally biased region" description="Polar residues" evidence="5">
    <location>
        <begin position="53"/>
        <end position="95"/>
    </location>
</feature>
<evidence type="ECO:0000256" key="1">
    <source>
        <dbReference type="ARBA" id="ARBA00022679"/>
    </source>
</evidence>
<dbReference type="EMBL" id="JABANP010001025">
    <property type="protein sequence ID" value="KAF4677005.1"/>
    <property type="molecule type" value="Genomic_DNA"/>
</dbReference>
<dbReference type="Gene3D" id="2.40.70.10">
    <property type="entry name" value="Acid Proteases"/>
    <property type="match status" value="1"/>
</dbReference>
<feature type="region of interest" description="Disordered" evidence="5">
    <location>
        <begin position="2110"/>
        <end position="2146"/>
    </location>
</feature>
<dbReference type="InterPro" id="IPR021109">
    <property type="entry name" value="Peptidase_aspartic_dom_sf"/>
</dbReference>
<dbReference type="SUPFAM" id="SSF53098">
    <property type="entry name" value="Ribonuclease H-like"/>
    <property type="match status" value="1"/>
</dbReference>
<dbReference type="PROSITE" id="PS50994">
    <property type="entry name" value="INTEGRASE"/>
    <property type="match status" value="1"/>
</dbReference>
<name>A0A7J6MZI0_PEROL</name>
<comment type="caution">
    <text evidence="7">The sequence shown here is derived from an EMBL/GenBank/DDBJ whole genome shotgun (WGS) entry which is preliminary data.</text>
</comment>
<feature type="region of interest" description="Disordered" evidence="5">
    <location>
        <begin position="1"/>
        <end position="110"/>
    </location>
</feature>
<dbReference type="SMART" id="SM00343">
    <property type="entry name" value="ZnF_C2HC"/>
    <property type="match status" value="1"/>
</dbReference>
<feature type="region of interest" description="Disordered" evidence="5">
    <location>
        <begin position="229"/>
        <end position="290"/>
    </location>
</feature>
<dbReference type="InterPro" id="IPR012337">
    <property type="entry name" value="RNaseH-like_sf"/>
</dbReference>
<dbReference type="OrthoDB" id="5988618at2759"/>
<dbReference type="GO" id="GO:0016779">
    <property type="term" value="F:nucleotidyltransferase activity"/>
    <property type="evidence" value="ECO:0007669"/>
    <property type="project" value="UniProtKB-KW"/>
</dbReference>
<keyword evidence="3" id="KW-0540">Nuclease</keyword>
<dbReference type="Proteomes" id="UP000541610">
    <property type="component" value="Unassembled WGS sequence"/>
</dbReference>
<dbReference type="SUPFAM" id="SSF56672">
    <property type="entry name" value="DNA/RNA polymerases"/>
    <property type="match status" value="1"/>
</dbReference>
<dbReference type="InterPro" id="IPR001584">
    <property type="entry name" value="Integrase_cat-core"/>
</dbReference>
<evidence type="ECO:0000256" key="4">
    <source>
        <dbReference type="ARBA" id="ARBA00022759"/>
    </source>
</evidence>
<evidence type="ECO:0000313" key="8">
    <source>
        <dbReference type="Proteomes" id="UP000541610"/>
    </source>
</evidence>
<dbReference type="GO" id="GO:0003676">
    <property type="term" value="F:nucleic acid binding"/>
    <property type="evidence" value="ECO:0007669"/>
    <property type="project" value="InterPro"/>
</dbReference>
<evidence type="ECO:0000313" key="7">
    <source>
        <dbReference type="EMBL" id="KAF4677005.1"/>
    </source>
</evidence>
<feature type="compositionally biased region" description="Polar residues" evidence="5">
    <location>
        <begin position="1"/>
        <end position="11"/>
    </location>
</feature>
<dbReference type="PANTHER" id="PTHR37984">
    <property type="entry name" value="PROTEIN CBG26694"/>
    <property type="match status" value="1"/>
</dbReference>
<feature type="compositionally biased region" description="Polar residues" evidence="5">
    <location>
        <begin position="2137"/>
        <end position="2146"/>
    </location>
</feature>
<dbReference type="Gene3D" id="3.30.420.10">
    <property type="entry name" value="Ribonuclease H-like superfamily/Ribonuclease H"/>
    <property type="match status" value="1"/>
</dbReference>
<feature type="region of interest" description="Disordered" evidence="5">
    <location>
        <begin position="894"/>
        <end position="914"/>
    </location>
</feature>